<reference evidence="2 3" key="1">
    <citation type="journal article" date="2015" name="Sci. Rep.">
        <title>Chromosome-level genome map provides insights into diverse defense mechanisms in the medicinal fungus Ganoderma sinense.</title>
        <authorList>
            <person name="Zhu Y."/>
            <person name="Xu J."/>
            <person name="Sun C."/>
            <person name="Zhou S."/>
            <person name="Xu H."/>
            <person name="Nelson D.R."/>
            <person name="Qian J."/>
            <person name="Song J."/>
            <person name="Luo H."/>
            <person name="Xiang L."/>
            <person name="Li Y."/>
            <person name="Xu Z."/>
            <person name="Ji A."/>
            <person name="Wang L."/>
            <person name="Lu S."/>
            <person name="Hayward A."/>
            <person name="Sun W."/>
            <person name="Li X."/>
            <person name="Schwartz D.C."/>
            <person name="Wang Y."/>
            <person name="Chen S."/>
        </authorList>
    </citation>
    <scope>NUCLEOTIDE SEQUENCE [LARGE SCALE GENOMIC DNA]</scope>
    <source>
        <strain evidence="2 3">ZZ0214-1</strain>
    </source>
</reference>
<dbReference type="PROSITE" id="PS50097">
    <property type="entry name" value="BTB"/>
    <property type="match status" value="1"/>
</dbReference>
<dbReference type="InterPro" id="IPR011333">
    <property type="entry name" value="SKP1/BTB/POZ_sf"/>
</dbReference>
<dbReference type="AlphaFoldDB" id="A0A2G8S6S5"/>
<evidence type="ECO:0000313" key="2">
    <source>
        <dbReference type="EMBL" id="PIL29473.1"/>
    </source>
</evidence>
<sequence>MSSHSAAESLQSQLAQGLLVKHPEFWFSDGSLILCAQSTLFRVHISQLCRKSVFFRDLFSLPQPPESDPAERQLEGCPVLDLHDSPEDVANLVKVIYDGPNFGSNDRRDFLASSGVLRLSSKYLIEESTRQKALAHIRTAWPSTLKGWDLREDIARAHEVETGQPRGTRYPHPIAVINLAREIGADDLLPAAFYELSRHSFAQIFEPAPGSALDPRDPHCPASLSHTLSPGDLQRLALGKEAAQHAVTALIQNMEHAASDHQAHRRQRSGQHAVATGVLGMPGFAGGLGMGMGMGGGAAARRAVCVTPAACRKDLAELVELATQHYLFDRERGCADPLYVAEELGQLKSAEFADCAACAHALEAWAARERERLWRTIPEWFRLR</sequence>
<evidence type="ECO:0000259" key="1">
    <source>
        <dbReference type="PROSITE" id="PS50097"/>
    </source>
</evidence>
<accession>A0A2G8S6S5</accession>
<dbReference type="EMBL" id="AYKW01000022">
    <property type="protein sequence ID" value="PIL29473.1"/>
    <property type="molecule type" value="Genomic_DNA"/>
</dbReference>
<dbReference type="Gene3D" id="3.30.710.10">
    <property type="entry name" value="Potassium Channel Kv1.1, Chain A"/>
    <property type="match status" value="1"/>
</dbReference>
<keyword evidence="3" id="KW-1185">Reference proteome</keyword>
<proteinExistence type="predicted"/>
<protein>
    <recommendedName>
        <fullName evidence="1">BTB domain-containing protein</fullName>
    </recommendedName>
</protein>
<dbReference type="OrthoDB" id="3227959at2759"/>
<feature type="domain" description="BTB" evidence="1">
    <location>
        <begin position="28"/>
        <end position="99"/>
    </location>
</feature>
<dbReference type="InterPro" id="IPR000210">
    <property type="entry name" value="BTB/POZ_dom"/>
</dbReference>
<dbReference type="Proteomes" id="UP000230002">
    <property type="component" value="Unassembled WGS sequence"/>
</dbReference>
<comment type="caution">
    <text evidence="2">The sequence shown here is derived from an EMBL/GenBank/DDBJ whole genome shotgun (WGS) entry which is preliminary data.</text>
</comment>
<evidence type="ECO:0000313" key="3">
    <source>
        <dbReference type="Proteomes" id="UP000230002"/>
    </source>
</evidence>
<organism evidence="2 3">
    <name type="scientific">Ganoderma sinense ZZ0214-1</name>
    <dbReference type="NCBI Taxonomy" id="1077348"/>
    <lineage>
        <taxon>Eukaryota</taxon>
        <taxon>Fungi</taxon>
        <taxon>Dikarya</taxon>
        <taxon>Basidiomycota</taxon>
        <taxon>Agaricomycotina</taxon>
        <taxon>Agaricomycetes</taxon>
        <taxon>Polyporales</taxon>
        <taxon>Polyporaceae</taxon>
        <taxon>Ganoderma</taxon>
    </lineage>
</organism>
<gene>
    <name evidence="2" type="ORF">GSI_08415</name>
</gene>
<name>A0A2G8S6S5_9APHY</name>
<dbReference type="STRING" id="1077348.A0A2G8S6S5"/>